<reference evidence="2" key="1">
    <citation type="journal article" date="2020" name="Stud. Mycol.">
        <title>101 Dothideomycetes genomes: a test case for predicting lifestyles and emergence of pathogens.</title>
        <authorList>
            <person name="Haridas S."/>
            <person name="Albert R."/>
            <person name="Binder M."/>
            <person name="Bloem J."/>
            <person name="Labutti K."/>
            <person name="Salamov A."/>
            <person name="Andreopoulos B."/>
            <person name="Baker S."/>
            <person name="Barry K."/>
            <person name="Bills G."/>
            <person name="Bluhm B."/>
            <person name="Cannon C."/>
            <person name="Castanera R."/>
            <person name="Culley D."/>
            <person name="Daum C."/>
            <person name="Ezra D."/>
            <person name="Gonzalez J."/>
            <person name="Henrissat B."/>
            <person name="Kuo A."/>
            <person name="Liang C."/>
            <person name="Lipzen A."/>
            <person name="Lutzoni F."/>
            <person name="Magnuson J."/>
            <person name="Mondo S."/>
            <person name="Nolan M."/>
            <person name="Ohm R."/>
            <person name="Pangilinan J."/>
            <person name="Park H.-J."/>
            <person name="Ramirez L."/>
            <person name="Alfaro M."/>
            <person name="Sun H."/>
            <person name="Tritt A."/>
            <person name="Yoshinaga Y."/>
            <person name="Zwiers L.-H."/>
            <person name="Turgeon B."/>
            <person name="Goodwin S."/>
            <person name="Spatafora J."/>
            <person name="Crous P."/>
            <person name="Grigoriev I."/>
        </authorList>
    </citation>
    <scope>NUCLEOTIDE SEQUENCE</scope>
    <source>
        <strain evidence="2">CBS 130266</strain>
    </source>
</reference>
<feature type="transmembrane region" description="Helical" evidence="1">
    <location>
        <begin position="13"/>
        <end position="42"/>
    </location>
</feature>
<gene>
    <name evidence="2" type="ORF">EJ08DRAFT_694490</name>
</gene>
<comment type="caution">
    <text evidence="2">The sequence shown here is derived from an EMBL/GenBank/DDBJ whole genome shotgun (WGS) entry which is preliminary data.</text>
</comment>
<name>A0A9P4NYR2_9PEZI</name>
<dbReference type="EMBL" id="MU007020">
    <property type="protein sequence ID" value="KAF2433604.1"/>
    <property type="molecule type" value="Genomic_DNA"/>
</dbReference>
<dbReference type="Proteomes" id="UP000800235">
    <property type="component" value="Unassembled WGS sequence"/>
</dbReference>
<protein>
    <submittedName>
        <fullName evidence="2">Uncharacterized protein</fullName>
    </submittedName>
</protein>
<organism evidence="2 3">
    <name type="scientific">Tothia fuscella</name>
    <dbReference type="NCBI Taxonomy" id="1048955"/>
    <lineage>
        <taxon>Eukaryota</taxon>
        <taxon>Fungi</taxon>
        <taxon>Dikarya</taxon>
        <taxon>Ascomycota</taxon>
        <taxon>Pezizomycotina</taxon>
        <taxon>Dothideomycetes</taxon>
        <taxon>Pleosporomycetidae</taxon>
        <taxon>Venturiales</taxon>
        <taxon>Cylindrosympodiaceae</taxon>
        <taxon>Tothia</taxon>
    </lineage>
</organism>
<keyword evidence="1" id="KW-0472">Membrane</keyword>
<keyword evidence="1" id="KW-0812">Transmembrane</keyword>
<keyword evidence="3" id="KW-1185">Reference proteome</keyword>
<sequence>MSLISPTLTGAKLVGTIIGITLGSVALLFILPFLLFGSLLYFRSVWLMTFKDRAHYHHCEETRILWNAEARREATLLYNAEAILIDWARKNRVVRRGLPVDLSLLNYFPVRRYQRHILMRSFLSIPSQIRFRWFNSGPNANLQITRSEWEEAKARALGKCNIELQTFEQIFWEDDPPPYNTIIIGPQEV</sequence>
<dbReference type="AlphaFoldDB" id="A0A9P4NYR2"/>
<accession>A0A9P4NYR2</accession>
<proteinExistence type="predicted"/>
<evidence type="ECO:0000256" key="1">
    <source>
        <dbReference type="SAM" id="Phobius"/>
    </source>
</evidence>
<evidence type="ECO:0000313" key="3">
    <source>
        <dbReference type="Proteomes" id="UP000800235"/>
    </source>
</evidence>
<evidence type="ECO:0000313" key="2">
    <source>
        <dbReference type="EMBL" id="KAF2433604.1"/>
    </source>
</evidence>
<keyword evidence="1" id="KW-1133">Transmembrane helix</keyword>